<sequence>GCLCGFYAQGEQCGPVMPAHLHCWFTVWNRGGGRRRDLNASYMPDAIPGTASVTRGMGFCLASDRGDAFKEVKCGVCPGHNLQKCDKSFVSARQSRGCSVRRRGGAVVASPAIFDGFRLRMARAAREPREDDARSVGMPSTRRLWGVLRCLLSGLASSVRLEEESW</sequence>
<name>A0A843VMR9_COLES</name>
<dbReference type="AlphaFoldDB" id="A0A843VMR9"/>
<feature type="non-terminal residue" evidence="1">
    <location>
        <position position="166"/>
    </location>
</feature>
<organism evidence="1 2">
    <name type="scientific">Colocasia esculenta</name>
    <name type="common">Wild taro</name>
    <name type="synonym">Arum esculentum</name>
    <dbReference type="NCBI Taxonomy" id="4460"/>
    <lineage>
        <taxon>Eukaryota</taxon>
        <taxon>Viridiplantae</taxon>
        <taxon>Streptophyta</taxon>
        <taxon>Embryophyta</taxon>
        <taxon>Tracheophyta</taxon>
        <taxon>Spermatophyta</taxon>
        <taxon>Magnoliopsida</taxon>
        <taxon>Liliopsida</taxon>
        <taxon>Araceae</taxon>
        <taxon>Aroideae</taxon>
        <taxon>Colocasieae</taxon>
        <taxon>Colocasia</taxon>
    </lineage>
</organism>
<proteinExistence type="predicted"/>
<comment type="caution">
    <text evidence="1">The sequence shown here is derived from an EMBL/GenBank/DDBJ whole genome shotgun (WGS) entry which is preliminary data.</text>
</comment>
<dbReference type="EMBL" id="NMUH01001679">
    <property type="protein sequence ID" value="MQL94474.1"/>
    <property type="molecule type" value="Genomic_DNA"/>
</dbReference>
<evidence type="ECO:0000313" key="1">
    <source>
        <dbReference type="EMBL" id="MQL94474.1"/>
    </source>
</evidence>
<dbReference type="Proteomes" id="UP000652761">
    <property type="component" value="Unassembled WGS sequence"/>
</dbReference>
<accession>A0A843VMR9</accession>
<keyword evidence="2" id="KW-1185">Reference proteome</keyword>
<reference evidence="1" key="1">
    <citation type="submission" date="2017-07" db="EMBL/GenBank/DDBJ databases">
        <title>Taro Niue Genome Assembly and Annotation.</title>
        <authorList>
            <person name="Atibalentja N."/>
            <person name="Keating K."/>
            <person name="Fields C.J."/>
        </authorList>
    </citation>
    <scope>NUCLEOTIDE SEQUENCE</scope>
    <source>
        <strain evidence="1">Niue_2</strain>
        <tissue evidence="1">Leaf</tissue>
    </source>
</reference>
<gene>
    <name evidence="1" type="ORF">Taro_027125</name>
</gene>
<evidence type="ECO:0000313" key="2">
    <source>
        <dbReference type="Proteomes" id="UP000652761"/>
    </source>
</evidence>
<protein>
    <submittedName>
        <fullName evidence="1">Uncharacterized protein</fullName>
    </submittedName>
</protein>